<dbReference type="AlphaFoldDB" id="M1WQF4"/>
<protein>
    <submittedName>
        <fullName evidence="1">Uncharacterized protein</fullName>
    </submittedName>
</protein>
<keyword evidence="2" id="KW-1185">Reference proteome</keyword>
<sequence>MLRFLIPGQSAAGDMKYSGPTPDFRAWAFFSPKAQHEVCEDRSESIPRAPMRGYCVILSLILIWNTSAFAGAAGLNPTPGFMFSPSTTVSETIRLKADTSFVGAAGFSDGAGGVSVLRSSIDVDYSIFRFSYGVSHFMWDNVKSVSFATGSAAPWTDLHDVTLQARLFDNVFLDDWRYWVNGQISSSFEADFPGAVGAGFDGGIAYDLWNGWMVGLTGKTIALNPLSQDLFGDVEFGLVLAVSQSTLHDILLTMGVLDKEKNRDDVVGFSLALTGSDKTYRLSPDSPVRSNGYVGIVRSTLGAYLDYVPDKHWSFSLGPEYHYARKYKLYDSSGKFHSSHSVRDAFGGYFRGRYAF</sequence>
<reference evidence="2" key="2">
    <citation type="journal article" date="2013" name="Stand. Genomic Sci.">
        <title>Complete genome sequence of Desulfocapsa sulfexigens, a marine deltaproteobacterium specialized in disproportionating inorganic sulfur compounds.</title>
        <authorList>
            <person name="Finster K.W."/>
            <person name="Kjeldsen K.U."/>
            <person name="Kube M."/>
            <person name="Reinhardt R."/>
            <person name="Mussmann M."/>
            <person name="Amann R."/>
            <person name="Schreiber L."/>
        </authorList>
    </citation>
    <scope>NUCLEOTIDE SEQUENCE [LARGE SCALE GENOMIC DNA]</scope>
    <source>
        <strain evidence="2">DSM 10523 / SB164P1</strain>
    </source>
</reference>
<reference evidence="1 2" key="1">
    <citation type="journal article" date="2013" name="PLoS ONE">
        <title>The first genomic and proteomic characterization of a deep-sea sulfate reducer: insights into the piezophilic lifestyle of Desulfovibrio piezophilus.</title>
        <authorList>
            <person name="Pradel N."/>
            <person name="Ji B."/>
            <person name="Gimenez G."/>
            <person name="Talla E."/>
            <person name="Lenoble P."/>
            <person name="Garel M."/>
            <person name="Tamburini C."/>
            <person name="Fourquet P."/>
            <person name="Lebrun R."/>
            <person name="Bertin P."/>
            <person name="Denis Y."/>
            <person name="Pophillat M."/>
            <person name="Barbe V."/>
            <person name="Ollivier B."/>
            <person name="Dolla A."/>
        </authorList>
    </citation>
    <scope>NUCLEOTIDE SEQUENCE [LARGE SCALE GENOMIC DNA]</scope>
    <source>
        <strain evidence="2">DSM 10523 / SB164P1</strain>
    </source>
</reference>
<dbReference type="eggNOG" id="ENOG50317VC">
    <property type="taxonomic scope" value="Bacteria"/>
</dbReference>
<dbReference type="EMBL" id="FO203427">
    <property type="protein sequence ID" value="CCH48914.1"/>
    <property type="molecule type" value="Genomic_DNA"/>
</dbReference>
<dbReference type="PATRIC" id="fig|879567.3.peg.1763"/>
<dbReference type="OrthoDB" id="5464905at2"/>
<name>M1WQF4_PSEP2</name>
<dbReference type="KEGG" id="dpi:BN4_11679"/>
<dbReference type="STRING" id="1322246.BN4_11679"/>
<dbReference type="RefSeq" id="WP_015414958.1">
    <property type="nucleotide sequence ID" value="NC_020409.1"/>
</dbReference>
<dbReference type="Proteomes" id="UP000011724">
    <property type="component" value="Chromosome"/>
</dbReference>
<accession>M1WQF4</accession>
<evidence type="ECO:0000313" key="1">
    <source>
        <dbReference type="EMBL" id="CCH48914.1"/>
    </source>
</evidence>
<dbReference type="BioCyc" id="DPIE1322246:BN4_RS08420-MONOMER"/>
<evidence type="ECO:0000313" key="2">
    <source>
        <dbReference type="Proteomes" id="UP000011724"/>
    </source>
</evidence>
<gene>
    <name evidence="1" type="ordered locus">BN4_11679</name>
</gene>
<dbReference type="HOGENOM" id="CLU_777848_0_0_7"/>
<proteinExistence type="predicted"/>
<organism evidence="1 2">
    <name type="scientific">Pseudodesulfovibrio piezophilus (strain DSM 21447 / JCM 15486 / C1TLV30)</name>
    <name type="common">Desulfovibrio piezophilus</name>
    <dbReference type="NCBI Taxonomy" id="1322246"/>
    <lineage>
        <taxon>Bacteria</taxon>
        <taxon>Pseudomonadati</taxon>
        <taxon>Thermodesulfobacteriota</taxon>
        <taxon>Desulfovibrionia</taxon>
        <taxon>Desulfovibrionales</taxon>
        <taxon>Desulfovibrionaceae</taxon>
    </lineage>
</organism>